<dbReference type="Proteomes" id="UP001352223">
    <property type="component" value="Unassembled WGS sequence"/>
</dbReference>
<dbReference type="InterPro" id="IPR014284">
    <property type="entry name" value="RNA_pol_sigma-70_dom"/>
</dbReference>
<dbReference type="SUPFAM" id="SSF54427">
    <property type="entry name" value="NTF2-like"/>
    <property type="match status" value="1"/>
</dbReference>
<dbReference type="InterPro" id="IPR036388">
    <property type="entry name" value="WH-like_DNA-bd_sf"/>
</dbReference>
<dbReference type="PANTHER" id="PTHR30173">
    <property type="entry name" value="SIGMA 19 FACTOR"/>
    <property type="match status" value="1"/>
</dbReference>
<dbReference type="RefSeq" id="WP_324771300.1">
    <property type="nucleotide sequence ID" value="NZ_BAAATS010000017.1"/>
</dbReference>
<dbReference type="Gene3D" id="3.10.450.50">
    <property type="match status" value="1"/>
</dbReference>
<dbReference type="InterPro" id="IPR013325">
    <property type="entry name" value="RNA_pol_sigma_r2"/>
</dbReference>
<protein>
    <submittedName>
        <fullName evidence="3">Sigma-70 family RNA polymerase sigma factor</fullName>
    </submittedName>
</protein>
<evidence type="ECO:0000256" key="1">
    <source>
        <dbReference type="SAM" id="MobiDB-lite"/>
    </source>
</evidence>
<organism evidence="3 4">
    <name type="scientific">Streptomyces kunmingensis</name>
    <dbReference type="NCBI Taxonomy" id="68225"/>
    <lineage>
        <taxon>Bacteria</taxon>
        <taxon>Bacillati</taxon>
        <taxon>Actinomycetota</taxon>
        <taxon>Actinomycetes</taxon>
        <taxon>Kitasatosporales</taxon>
        <taxon>Streptomycetaceae</taxon>
        <taxon>Streptomyces</taxon>
    </lineage>
</organism>
<dbReference type="InterPro" id="IPR013324">
    <property type="entry name" value="RNA_pol_sigma_r3/r4-like"/>
</dbReference>
<name>A0ABU6CFT7_9ACTN</name>
<dbReference type="SUPFAM" id="SSF88946">
    <property type="entry name" value="Sigma2 domain of RNA polymerase sigma factors"/>
    <property type="match status" value="1"/>
</dbReference>
<feature type="domain" description="RNA polymerase sigma-70 region 2" evidence="2">
    <location>
        <begin position="34"/>
        <end position="97"/>
    </location>
</feature>
<dbReference type="InterPro" id="IPR007627">
    <property type="entry name" value="RNA_pol_sigma70_r2"/>
</dbReference>
<dbReference type="SUPFAM" id="SSF88659">
    <property type="entry name" value="Sigma3 and sigma4 domains of RNA polymerase sigma factors"/>
    <property type="match status" value="1"/>
</dbReference>
<evidence type="ECO:0000313" key="4">
    <source>
        <dbReference type="Proteomes" id="UP001352223"/>
    </source>
</evidence>
<dbReference type="Pfam" id="PF04542">
    <property type="entry name" value="Sigma70_r2"/>
    <property type="match status" value="1"/>
</dbReference>
<comment type="caution">
    <text evidence="3">The sequence shown here is derived from an EMBL/GenBank/DDBJ whole genome shotgun (WGS) entry which is preliminary data.</text>
</comment>
<proteinExistence type="predicted"/>
<evidence type="ECO:0000259" key="2">
    <source>
        <dbReference type="Pfam" id="PF04542"/>
    </source>
</evidence>
<dbReference type="NCBIfam" id="TIGR02937">
    <property type="entry name" value="sigma70-ECF"/>
    <property type="match status" value="1"/>
</dbReference>
<dbReference type="Gene3D" id="1.10.1740.10">
    <property type="match status" value="1"/>
</dbReference>
<dbReference type="PANTHER" id="PTHR30173:SF43">
    <property type="entry name" value="ECF RNA POLYMERASE SIGMA FACTOR SIGI-RELATED"/>
    <property type="match status" value="1"/>
</dbReference>
<reference evidence="3 4" key="1">
    <citation type="submission" date="2022-10" db="EMBL/GenBank/DDBJ databases">
        <authorList>
            <person name="Xie J."/>
            <person name="Shen N."/>
        </authorList>
    </citation>
    <scope>NUCLEOTIDE SEQUENCE [LARGE SCALE GENOMIC DNA]</scope>
    <source>
        <strain evidence="3 4">DSM 41681</strain>
    </source>
</reference>
<dbReference type="InterPro" id="IPR032710">
    <property type="entry name" value="NTF2-like_dom_sf"/>
</dbReference>
<accession>A0ABU6CFT7</accession>
<evidence type="ECO:0000313" key="3">
    <source>
        <dbReference type="EMBL" id="MEB3963564.1"/>
    </source>
</evidence>
<dbReference type="EMBL" id="JAOZYB010000257">
    <property type="protein sequence ID" value="MEB3963564.1"/>
    <property type="molecule type" value="Genomic_DNA"/>
</dbReference>
<keyword evidence="4" id="KW-1185">Reference proteome</keyword>
<dbReference type="InterPro" id="IPR052704">
    <property type="entry name" value="ECF_Sigma-70_Domain"/>
</dbReference>
<feature type="region of interest" description="Disordered" evidence="1">
    <location>
        <begin position="1"/>
        <end position="30"/>
    </location>
</feature>
<feature type="compositionally biased region" description="Low complexity" evidence="1">
    <location>
        <begin position="7"/>
        <end position="17"/>
    </location>
</feature>
<dbReference type="Gene3D" id="1.10.10.10">
    <property type="entry name" value="Winged helix-like DNA-binding domain superfamily/Winged helix DNA-binding domain"/>
    <property type="match status" value="1"/>
</dbReference>
<sequence>MTQSQPRSDSPGSDFPGSGSGSGSRSAAELATRFEAERGRLRSVAYRMLGSLSEAEDAVQESWLRLQRADTADVLNLSGWLTTVVGRICLDMLRTRASRREDPLDPGTAETHVPDVVVRPADPGHEAELADSVGLALLVVLDTLAPAERLAFVLHDMFAVPFEELAPVVERTPAATRQLASRARRRVQGATVPPATDLARQREVVDAWLAATRAGDFEALLSLLDPDVLLRVDAGPGTASKLVRGALEVAGQATYFGQMVDTAVAAFVGDGVGIVQAPRGRVVSVLVLTFRDGRVSGVDIIADPPRLAAMGVTWPLEAQDGGL</sequence>
<gene>
    <name evidence="3" type="ORF">OKJ48_25470</name>
</gene>